<dbReference type="RefSeq" id="XP_011097826.1">
    <property type="nucleotide sequence ID" value="XM_011099524.2"/>
</dbReference>
<dbReference type="Gramene" id="SIN_1004958.t">
    <property type="protein sequence ID" value="SIN_1004958.t"/>
    <property type="gene ID" value="SIN_1004958"/>
</dbReference>
<dbReference type="Pfam" id="PF01273">
    <property type="entry name" value="LBP_BPI_CETP"/>
    <property type="match status" value="1"/>
</dbReference>
<evidence type="ECO:0000313" key="6">
    <source>
        <dbReference type="Proteomes" id="UP000504604"/>
    </source>
</evidence>
<keyword evidence="1" id="KW-0325">Glycoprotein</keyword>
<evidence type="ECO:0000259" key="5">
    <source>
        <dbReference type="SMART" id="SM00329"/>
    </source>
</evidence>
<dbReference type="InterPro" id="IPR017942">
    <property type="entry name" value="Lipid-bd_serum_glycop_N"/>
</dbReference>
<gene>
    <name evidence="7" type="primary">LOC105176654</name>
</gene>
<name>A0A6I9U9Z6_SESIN</name>
<keyword evidence="6" id="KW-1185">Reference proteome</keyword>
<protein>
    <submittedName>
        <fullName evidence="7">BPI/LBP family protein At1g04970</fullName>
    </submittedName>
</protein>
<organism evidence="6 7">
    <name type="scientific">Sesamum indicum</name>
    <name type="common">Oriental sesame</name>
    <name type="synonym">Sesamum orientale</name>
    <dbReference type="NCBI Taxonomy" id="4182"/>
    <lineage>
        <taxon>Eukaryota</taxon>
        <taxon>Viridiplantae</taxon>
        <taxon>Streptophyta</taxon>
        <taxon>Embryophyta</taxon>
        <taxon>Tracheophyta</taxon>
        <taxon>Spermatophyta</taxon>
        <taxon>Magnoliopsida</taxon>
        <taxon>eudicotyledons</taxon>
        <taxon>Gunneridae</taxon>
        <taxon>Pentapetalae</taxon>
        <taxon>asterids</taxon>
        <taxon>lamiids</taxon>
        <taxon>Lamiales</taxon>
        <taxon>Pedaliaceae</taxon>
        <taxon>Sesamum</taxon>
    </lineage>
</organism>
<feature type="signal peptide" evidence="3">
    <location>
        <begin position="1"/>
        <end position="23"/>
    </location>
</feature>
<reference evidence="7" key="1">
    <citation type="submission" date="2025-08" db="UniProtKB">
        <authorList>
            <consortium name="RefSeq"/>
        </authorList>
    </citation>
    <scope>IDENTIFICATION</scope>
</reference>
<dbReference type="InterPro" id="IPR001124">
    <property type="entry name" value="Lipid-bd_serum_glycop_C"/>
</dbReference>
<dbReference type="Gene3D" id="3.15.20.10">
    <property type="entry name" value="Bactericidal permeability-increasing protein, domain 2"/>
    <property type="match status" value="1"/>
</dbReference>
<dbReference type="SUPFAM" id="SSF55394">
    <property type="entry name" value="Bactericidal permeability-increasing protein, BPI"/>
    <property type="match status" value="2"/>
</dbReference>
<dbReference type="InterPro" id="IPR030675">
    <property type="entry name" value="BPI/LBP"/>
</dbReference>
<dbReference type="InterPro" id="IPR045897">
    <property type="entry name" value="BPI/LBP_pln"/>
</dbReference>
<dbReference type="PANTHER" id="PTHR46801">
    <property type="entry name" value="OS06G0309200 PROTEIN"/>
    <property type="match status" value="1"/>
</dbReference>
<dbReference type="OrthoDB" id="10255543at2759"/>
<dbReference type="KEGG" id="sind:105176654"/>
<dbReference type="GeneID" id="105176654"/>
<evidence type="ECO:0000259" key="4">
    <source>
        <dbReference type="SMART" id="SM00328"/>
    </source>
</evidence>
<dbReference type="Proteomes" id="UP000504604">
    <property type="component" value="Linkage group LG14"/>
</dbReference>
<dbReference type="FunFam" id="3.15.10.10:FF:000001">
    <property type="entry name" value="phospholipid transfer protein-like"/>
    <property type="match status" value="1"/>
</dbReference>
<evidence type="ECO:0000256" key="2">
    <source>
        <dbReference type="ARBA" id="ARBA00060933"/>
    </source>
</evidence>
<dbReference type="Gene3D" id="3.15.10.10">
    <property type="entry name" value="Bactericidal permeability-increasing protein, domain 1"/>
    <property type="match status" value="1"/>
</dbReference>
<keyword evidence="3" id="KW-0732">Signal</keyword>
<sequence>MASSIFHFLILLLFAFSCDRVQSREEGHITAEISNEGLDFLKDLLIEKAESSLVPLELPKIEKSVKIPVVGSVQMVLSNIVIERIHVTSSTVKTGDSGIVIDVSGATANLTMKWKYSYSTWLVPIAVSDKGNATVQVEGLEVGLSLSLKMLNGSLKLSLLECECNVNDISIKLDGGASWLYQGLIDAFEGKIGSAVENAVSKKIKEAIIKLDSVLQSLPKEVPVTNIAELNVTFVDDPEFSESSLDLEVNGLFTAKHEAALSRHYHRLLQASFSCKEADKMVKFSLQENVIKSASSVYFEANKMHWIVDKVPDQSLLNTAGWRFIIPQLYKMYPNHDMNLNLSVSSPPILNVEKQQIKAKIPLDVVIDVLDVEEVIPVACISTVISASVSPGIKGNALTGYVKLNDISMSLKWSKIGDLHMNLVQMLMSTTLRTVVLPYVNLKLSEGFQIPVFHGYGLQDAHILCTESWIVICSDVAPVKQFNLV</sequence>
<dbReference type="InterPro" id="IPR017943">
    <property type="entry name" value="Bactericidal_perm-incr_a/b_dom"/>
</dbReference>
<evidence type="ECO:0000256" key="1">
    <source>
        <dbReference type="ARBA" id="ARBA00023180"/>
    </source>
</evidence>
<dbReference type="GO" id="GO:0005615">
    <property type="term" value="C:extracellular space"/>
    <property type="evidence" value="ECO:0007669"/>
    <property type="project" value="InterPro"/>
</dbReference>
<accession>A0A6I9U9Z6</accession>
<evidence type="ECO:0000256" key="3">
    <source>
        <dbReference type="SAM" id="SignalP"/>
    </source>
</evidence>
<feature type="domain" description="Lipid-binding serum glycoprotein N-terminal" evidence="4">
    <location>
        <begin position="33"/>
        <end position="258"/>
    </location>
</feature>
<dbReference type="InParanoid" id="A0A6I9U9Z6"/>
<feature type="chain" id="PRO_5027054239" evidence="3">
    <location>
        <begin position="24"/>
        <end position="485"/>
    </location>
</feature>
<dbReference type="FunCoup" id="A0A6I9U9Z6">
    <property type="interactions" value="1159"/>
</dbReference>
<dbReference type="AlphaFoldDB" id="A0A6I9U9Z6"/>
<dbReference type="SMART" id="SM00329">
    <property type="entry name" value="BPI2"/>
    <property type="match status" value="1"/>
</dbReference>
<dbReference type="Pfam" id="PF02886">
    <property type="entry name" value="LBP_BPI_CETP_C"/>
    <property type="match status" value="1"/>
</dbReference>
<dbReference type="CDD" id="cd00025">
    <property type="entry name" value="BPI1"/>
    <property type="match status" value="1"/>
</dbReference>
<dbReference type="GO" id="GO:0008289">
    <property type="term" value="F:lipid binding"/>
    <property type="evidence" value="ECO:0007669"/>
    <property type="project" value="InterPro"/>
</dbReference>
<evidence type="ECO:0000313" key="7">
    <source>
        <dbReference type="RefSeq" id="XP_011097826.1"/>
    </source>
</evidence>
<dbReference type="SMART" id="SM00328">
    <property type="entry name" value="BPI1"/>
    <property type="match status" value="1"/>
</dbReference>
<dbReference type="CDD" id="cd00026">
    <property type="entry name" value="BPI2"/>
    <property type="match status" value="1"/>
</dbReference>
<dbReference type="PANTHER" id="PTHR46801:SF2">
    <property type="entry name" value="LIPOPOLYSACCHARIDE-BINDING PROTEIN"/>
    <property type="match status" value="1"/>
</dbReference>
<proteinExistence type="inferred from homology"/>
<dbReference type="PIRSF" id="PIRSF002417">
    <property type="entry name" value="Lipid_binding_protein"/>
    <property type="match status" value="1"/>
</dbReference>
<comment type="similarity">
    <text evidence="2">Belongs to the BPI/LBP/Plunc superfamily. BPI/LBP (TC 1.C.40) family.</text>
</comment>
<feature type="domain" description="Lipid-binding serum glycoprotein C-terminal" evidence="5">
    <location>
        <begin position="276"/>
        <end position="474"/>
    </location>
</feature>